<sequence length="116" mass="13328">MLAPHQGNLQDTYRVHLRYDVLSCDTYTQSLVRAQVPPTPTPTKPTQHSNPVKDCPKNSKRFAIQTLATHNTSQHWCTNGQPHTHNTTTPHLTNETTYIQRRKKIRNYPNRPGLMS</sequence>
<protein>
    <submittedName>
        <fullName evidence="2">Uncharacterized protein</fullName>
    </submittedName>
</protein>
<evidence type="ECO:0000313" key="2">
    <source>
        <dbReference type="EMBL" id="KAG0554026.1"/>
    </source>
</evidence>
<evidence type="ECO:0000256" key="1">
    <source>
        <dbReference type="SAM" id="MobiDB-lite"/>
    </source>
</evidence>
<accession>A0A8T0G412</accession>
<comment type="caution">
    <text evidence="2">The sequence shown here is derived from an EMBL/GenBank/DDBJ whole genome shotgun (WGS) entry which is preliminary data.</text>
</comment>
<name>A0A8T0G412_CERPU</name>
<dbReference type="Proteomes" id="UP000822688">
    <property type="component" value="Chromosome 12"/>
</dbReference>
<feature type="region of interest" description="Disordered" evidence="1">
    <location>
        <begin position="73"/>
        <end position="116"/>
    </location>
</feature>
<dbReference type="EMBL" id="CM026433">
    <property type="protein sequence ID" value="KAG0554026.1"/>
    <property type="molecule type" value="Genomic_DNA"/>
</dbReference>
<feature type="compositionally biased region" description="Low complexity" evidence="1">
    <location>
        <begin position="78"/>
        <end position="97"/>
    </location>
</feature>
<organism evidence="2 3">
    <name type="scientific">Ceratodon purpureus</name>
    <name type="common">Fire moss</name>
    <name type="synonym">Dicranum purpureum</name>
    <dbReference type="NCBI Taxonomy" id="3225"/>
    <lineage>
        <taxon>Eukaryota</taxon>
        <taxon>Viridiplantae</taxon>
        <taxon>Streptophyta</taxon>
        <taxon>Embryophyta</taxon>
        <taxon>Bryophyta</taxon>
        <taxon>Bryophytina</taxon>
        <taxon>Bryopsida</taxon>
        <taxon>Dicranidae</taxon>
        <taxon>Pseudoditrichales</taxon>
        <taxon>Ditrichaceae</taxon>
        <taxon>Ceratodon</taxon>
    </lineage>
</organism>
<reference evidence="2" key="1">
    <citation type="submission" date="2020-06" db="EMBL/GenBank/DDBJ databases">
        <title>WGS assembly of Ceratodon purpureus strain R40.</title>
        <authorList>
            <person name="Carey S.B."/>
            <person name="Jenkins J."/>
            <person name="Shu S."/>
            <person name="Lovell J.T."/>
            <person name="Sreedasyam A."/>
            <person name="Maumus F."/>
            <person name="Tiley G.P."/>
            <person name="Fernandez-Pozo N."/>
            <person name="Barry K."/>
            <person name="Chen C."/>
            <person name="Wang M."/>
            <person name="Lipzen A."/>
            <person name="Daum C."/>
            <person name="Saski C.A."/>
            <person name="Payton A.C."/>
            <person name="Mcbreen J.C."/>
            <person name="Conrad R.E."/>
            <person name="Kollar L.M."/>
            <person name="Olsson S."/>
            <person name="Huttunen S."/>
            <person name="Landis J.B."/>
            <person name="Wickett N.J."/>
            <person name="Johnson M.G."/>
            <person name="Rensing S.A."/>
            <person name="Grimwood J."/>
            <person name="Schmutz J."/>
            <person name="Mcdaniel S.F."/>
        </authorList>
    </citation>
    <scope>NUCLEOTIDE SEQUENCE</scope>
    <source>
        <strain evidence="2">R40</strain>
    </source>
</reference>
<evidence type="ECO:0000313" key="3">
    <source>
        <dbReference type="Proteomes" id="UP000822688"/>
    </source>
</evidence>
<dbReference type="AlphaFoldDB" id="A0A8T0G412"/>
<proteinExistence type="predicted"/>
<feature type="region of interest" description="Disordered" evidence="1">
    <location>
        <begin position="33"/>
        <end position="57"/>
    </location>
</feature>
<gene>
    <name evidence="2" type="ORF">KC19_12G057600</name>
</gene>
<keyword evidence="3" id="KW-1185">Reference proteome</keyword>